<organism evidence="2 3">
    <name type="scientific">Leifsonia williamsii</name>
    <dbReference type="NCBI Taxonomy" id="3035919"/>
    <lineage>
        <taxon>Bacteria</taxon>
        <taxon>Bacillati</taxon>
        <taxon>Actinomycetota</taxon>
        <taxon>Actinomycetes</taxon>
        <taxon>Micrococcales</taxon>
        <taxon>Microbacteriaceae</taxon>
        <taxon>Leifsonia</taxon>
    </lineage>
</organism>
<name>A0ABT8KA15_9MICO</name>
<evidence type="ECO:0000313" key="3">
    <source>
        <dbReference type="Proteomes" id="UP001174208"/>
    </source>
</evidence>
<dbReference type="PROSITE" id="PS51257">
    <property type="entry name" value="PROKAR_LIPOPROTEIN"/>
    <property type="match status" value="1"/>
</dbReference>
<proteinExistence type="predicted"/>
<reference evidence="2" key="1">
    <citation type="submission" date="2023-06" db="EMBL/GenBank/DDBJ databases">
        <title>MT1 and MT2 Draft Genomes of Novel Species.</title>
        <authorList>
            <person name="Venkateswaran K."/>
        </authorList>
    </citation>
    <scope>NUCLEOTIDE SEQUENCE</scope>
    <source>
        <strain evidence="2">F6_8S_P_1B</strain>
    </source>
</reference>
<evidence type="ECO:0000259" key="1">
    <source>
        <dbReference type="Pfam" id="PF04775"/>
    </source>
</evidence>
<dbReference type="InterPro" id="IPR042490">
    <property type="entry name" value="Thio_Ohase/BAAT_N"/>
</dbReference>
<dbReference type="InterPro" id="IPR006862">
    <property type="entry name" value="Thio_Ohase/aa_AcTrfase"/>
</dbReference>
<dbReference type="InterPro" id="IPR029058">
    <property type="entry name" value="AB_hydrolase_fold"/>
</dbReference>
<evidence type="ECO:0000313" key="2">
    <source>
        <dbReference type="EMBL" id="MDN4614290.1"/>
    </source>
</evidence>
<protein>
    <submittedName>
        <fullName evidence="2">Acyl-CoA thioesterase/BAAT N-terminal domain-containing protein</fullName>
    </submittedName>
</protein>
<sequence>MTGRALARVLRVVAALAVVLLLPVLAGCAPARTGTGPRFQVAQNPSPAWEAVHLRLVALPPGERVTITAAVGRLWTSRAVYAVPATGVVDLDKEAPLEAPFTGVDGMGLFWSLRSAAGAAATADEGWGISTQSVDLRAAIAGRRVAETRVQRVGLAAAAPSRAVFDAGISGDYFRPVASGEALRPGVLVLDGTDPGAQTGVLAASTLSAMGYPALALSTFGPAGQLDPRRVFTAERLLSAVAWLRSQPGVDDQRIFVFGTSRGAQLALWSAVAFPGTVYGAIAPGGTTGLVCPSPVPSPAVTVGGSWVPCVSGTREPSPAAVLDLGRIPGPVVLGCAGADEQLETGCAWLDAAAKIRPPESFDVYLRAPGATHYFYLPPYSPLLLPPAPHAQATEDARVAFWGAVESALSAPSSLSR</sequence>
<dbReference type="EMBL" id="JAROCF010000001">
    <property type="protein sequence ID" value="MDN4614290.1"/>
    <property type="molecule type" value="Genomic_DNA"/>
</dbReference>
<dbReference type="RefSeq" id="WP_301211340.1">
    <property type="nucleotide sequence ID" value="NZ_JAROCF010000001.1"/>
</dbReference>
<dbReference type="PANTHER" id="PTHR10824">
    <property type="entry name" value="ACYL-COENZYME A THIOESTERASE-RELATED"/>
    <property type="match status" value="1"/>
</dbReference>
<gene>
    <name evidence="2" type="ORF">P5G50_07490</name>
</gene>
<dbReference type="Pfam" id="PF04775">
    <property type="entry name" value="Bile_Hydr_Trans"/>
    <property type="match status" value="1"/>
</dbReference>
<accession>A0ABT8KA15</accession>
<keyword evidence="3" id="KW-1185">Reference proteome</keyword>
<dbReference type="Gene3D" id="2.60.40.2240">
    <property type="entry name" value="Acyl-CoA thioester hydrolase/BAAT N-terminal domain"/>
    <property type="match status" value="1"/>
</dbReference>
<feature type="domain" description="Acyl-CoA thioester hydrolase/bile acid-CoA amino acid N-acetyltransferase" evidence="1">
    <location>
        <begin position="50"/>
        <end position="153"/>
    </location>
</feature>
<dbReference type="SUPFAM" id="SSF53474">
    <property type="entry name" value="alpha/beta-Hydrolases"/>
    <property type="match status" value="1"/>
</dbReference>
<dbReference type="Proteomes" id="UP001174208">
    <property type="component" value="Unassembled WGS sequence"/>
</dbReference>
<dbReference type="Gene3D" id="3.40.50.1820">
    <property type="entry name" value="alpha/beta hydrolase"/>
    <property type="match status" value="1"/>
</dbReference>
<dbReference type="PANTHER" id="PTHR10824:SF4">
    <property type="entry name" value="ACYL-COENZYME A THIOESTERASE 1-LIKE"/>
    <property type="match status" value="1"/>
</dbReference>
<comment type="caution">
    <text evidence="2">The sequence shown here is derived from an EMBL/GenBank/DDBJ whole genome shotgun (WGS) entry which is preliminary data.</text>
</comment>